<dbReference type="InterPro" id="IPR014962">
    <property type="entry name" value="YolD"/>
</dbReference>
<reference evidence="1 2" key="1">
    <citation type="submission" date="2016-11" db="EMBL/GenBank/DDBJ databases">
        <authorList>
            <person name="Jaros S."/>
            <person name="Januszkiewicz K."/>
            <person name="Wedrychowicz H."/>
        </authorList>
    </citation>
    <scope>NUCLEOTIDE SEQUENCE [LARGE SCALE GENOMIC DNA]</scope>
    <source>
        <strain evidence="1 2">DSM 17459</strain>
    </source>
</reference>
<accession>A0A1M4YG67</accession>
<gene>
    <name evidence="1" type="ORF">SAMN02745158_02366</name>
</gene>
<keyword evidence="2" id="KW-1185">Reference proteome</keyword>
<dbReference type="AlphaFoldDB" id="A0A1M4YG67"/>
<dbReference type="EMBL" id="FQVI01000011">
    <property type="protein sequence ID" value="SHF04737.1"/>
    <property type="molecule type" value="Genomic_DNA"/>
</dbReference>
<dbReference type="STRING" id="1122155.SAMN02745158_02366"/>
<evidence type="ECO:0000313" key="2">
    <source>
        <dbReference type="Proteomes" id="UP000184245"/>
    </source>
</evidence>
<sequence>MVSKMSREERAKQFMPFAALKGYPDALRRKEKVVLPKGTLSEDYQEELDRKLRQVHKNDIITVVYFCKNEYIKLTGMVSRIDETARVLKIVNTKISFDDLYDITESSGESEKIL</sequence>
<protein>
    <submittedName>
        <fullName evidence="1">YolD-like protein</fullName>
    </submittedName>
</protein>
<proteinExistence type="predicted"/>
<dbReference type="RefSeq" id="WP_341443421.1">
    <property type="nucleotide sequence ID" value="NZ_FQVI01000011.1"/>
</dbReference>
<organism evidence="1 2">
    <name type="scientific">Lactonifactor longoviformis DSM 17459</name>
    <dbReference type="NCBI Taxonomy" id="1122155"/>
    <lineage>
        <taxon>Bacteria</taxon>
        <taxon>Bacillati</taxon>
        <taxon>Bacillota</taxon>
        <taxon>Clostridia</taxon>
        <taxon>Eubacteriales</taxon>
        <taxon>Clostridiaceae</taxon>
        <taxon>Lactonifactor</taxon>
    </lineage>
</organism>
<dbReference type="Proteomes" id="UP000184245">
    <property type="component" value="Unassembled WGS sequence"/>
</dbReference>
<evidence type="ECO:0000313" key="1">
    <source>
        <dbReference type="EMBL" id="SHF04737.1"/>
    </source>
</evidence>
<name>A0A1M4YG67_9CLOT</name>
<dbReference type="Pfam" id="PF08863">
    <property type="entry name" value="YolD"/>
    <property type="match status" value="1"/>
</dbReference>